<organism evidence="2 3">
    <name type="scientific">Linnemannia elongata AG-77</name>
    <dbReference type="NCBI Taxonomy" id="1314771"/>
    <lineage>
        <taxon>Eukaryota</taxon>
        <taxon>Fungi</taxon>
        <taxon>Fungi incertae sedis</taxon>
        <taxon>Mucoromycota</taxon>
        <taxon>Mortierellomycotina</taxon>
        <taxon>Mortierellomycetes</taxon>
        <taxon>Mortierellales</taxon>
        <taxon>Mortierellaceae</taxon>
        <taxon>Linnemannia</taxon>
    </lineage>
</organism>
<name>A0A197JBT0_9FUNG</name>
<reference evidence="2 3" key="1">
    <citation type="submission" date="2016-05" db="EMBL/GenBank/DDBJ databases">
        <title>Genome sequencing reveals origins of a unique bacterial endosymbiosis in the earliest lineages of terrestrial Fungi.</title>
        <authorList>
            <consortium name="DOE Joint Genome Institute"/>
            <person name="Uehling J."/>
            <person name="Gryganskyi A."/>
            <person name="Hameed K."/>
            <person name="Tschaplinski T."/>
            <person name="Misztal P."/>
            <person name="Wu S."/>
            <person name="Desiro A."/>
            <person name="Vande Pol N."/>
            <person name="Du Z.-Y."/>
            <person name="Zienkiewicz A."/>
            <person name="Zienkiewicz K."/>
            <person name="Morin E."/>
            <person name="Tisserant E."/>
            <person name="Splivallo R."/>
            <person name="Hainaut M."/>
            <person name="Henrissat B."/>
            <person name="Ohm R."/>
            <person name="Kuo A."/>
            <person name="Yan J."/>
            <person name="Lipzen A."/>
            <person name="Nolan M."/>
            <person name="Labutti K."/>
            <person name="Barry K."/>
            <person name="Goldstein A."/>
            <person name="Labbe J."/>
            <person name="Schadt C."/>
            <person name="Tuskan G."/>
            <person name="Grigoriev I."/>
            <person name="Martin F."/>
            <person name="Vilgalys R."/>
            <person name="Bonito G."/>
        </authorList>
    </citation>
    <scope>NUCLEOTIDE SEQUENCE [LARGE SCALE GENOMIC DNA]</scope>
    <source>
        <strain evidence="2 3">AG-77</strain>
    </source>
</reference>
<dbReference type="EMBL" id="KV442155">
    <property type="protein sequence ID" value="OAQ22567.1"/>
    <property type="molecule type" value="Genomic_DNA"/>
</dbReference>
<dbReference type="Proteomes" id="UP000078512">
    <property type="component" value="Unassembled WGS sequence"/>
</dbReference>
<keyword evidence="1" id="KW-0812">Transmembrane</keyword>
<feature type="transmembrane region" description="Helical" evidence="1">
    <location>
        <begin position="48"/>
        <end position="68"/>
    </location>
</feature>
<sequence length="108" mass="12161">MSWLIRMTGMIQVTQMAKNIVYPSLPTFQCSFFSFGKRDTLSFLPLRLIFFLTILTFFCLVYTSHSLIYPPPPLYSPLTVPSLPLSSSIPAHSPPIISCIRSSLKGFP</sequence>
<keyword evidence="3" id="KW-1185">Reference proteome</keyword>
<keyword evidence="1" id="KW-1133">Transmembrane helix</keyword>
<dbReference type="AlphaFoldDB" id="A0A197JBT0"/>
<accession>A0A197JBT0</accession>
<evidence type="ECO:0000313" key="2">
    <source>
        <dbReference type="EMBL" id="OAQ22567.1"/>
    </source>
</evidence>
<protein>
    <submittedName>
        <fullName evidence="2">Uncharacterized protein</fullName>
    </submittedName>
</protein>
<proteinExistence type="predicted"/>
<evidence type="ECO:0000256" key="1">
    <source>
        <dbReference type="SAM" id="Phobius"/>
    </source>
</evidence>
<keyword evidence="1" id="KW-0472">Membrane</keyword>
<gene>
    <name evidence="2" type="ORF">K457DRAFT_295212</name>
</gene>
<evidence type="ECO:0000313" key="3">
    <source>
        <dbReference type="Proteomes" id="UP000078512"/>
    </source>
</evidence>